<keyword evidence="8" id="KW-0238">DNA-binding</keyword>
<dbReference type="Pfam" id="PF07654">
    <property type="entry name" value="C1-set"/>
    <property type="match status" value="1"/>
</dbReference>
<dbReference type="Pfam" id="PF00096">
    <property type="entry name" value="zf-C2H2"/>
    <property type="match status" value="4"/>
</dbReference>
<evidence type="ECO:0000256" key="1">
    <source>
        <dbReference type="ARBA" id="ARBA00003767"/>
    </source>
</evidence>
<evidence type="ECO:0000256" key="3">
    <source>
        <dbReference type="ARBA" id="ARBA00022723"/>
    </source>
</evidence>
<evidence type="ECO:0000256" key="2">
    <source>
        <dbReference type="ARBA" id="ARBA00004123"/>
    </source>
</evidence>
<feature type="domain" description="C2H2-type" evidence="14">
    <location>
        <begin position="293"/>
        <end position="320"/>
    </location>
</feature>
<dbReference type="SUPFAM" id="SSF57667">
    <property type="entry name" value="beta-beta-alpha zinc fingers"/>
    <property type="match status" value="3"/>
</dbReference>
<protein>
    <recommendedName>
        <fullName evidence="18">Ig-like domain-containing protein</fullName>
    </recommendedName>
</protein>
<evidence type="ECO:0000256" key="12">
    <source>
        <dbReference type="PROSITE-ProRule" id="PRU00042"/>
    </source>
</evidence>
<evidence type="ECO:0000259" key="15">
    <source>
        <dbReference type="PROSITE" id="PS50835"/>
    </source>
</evidence>
<keyword evidence="6" id="KW-0862">Zinc</keyword>
<feature type="region of interest" description="Disordered" evidence="13">
    <location>
        <begin position="103"/>
        <end position="123"/>
    </location>
</feature>
<feature type="region of interest" description="Disordered" evidence="13">
    <location>
        <begin position="165"/>
        <end position="203"/>
    </location>
</feature>
<dbReference type="InterPro" id="IPR013087">
    <property type="entry name" value="Znf_C2H2_type"/>
</dbReference>
<reference evidence="17" key="1">
    <citation type="submission" date="2012-01" db="EMBL/GenBank/DDBJ databases">
        <authorList>
            <person name="Walter R."/>
            <person name="Schartl M."/>
            <person name="Warren W."/>
        </authorList>
    </citation>
    <scope>NUCLEOTIDE SEQUENCE [LARGE SCALE GENOMIC DNA]</scope>
    <source>
        <strain evidence="17">JP 163 A</strain>
    </source>
</reference>
<keyword evidence="7" id="KW-0805">Transcription regulation</keyword>
<keyword evidence="5 12" id="KW-0863">Zinc-finger</keyword>
<keyword evidence="17" id="KW-1185">Reference proteome</keyword>
<feature type="domain" description="Ig-like" evidence="15">
    <location>
        <begin position="1"/>
        <end position="96"/>
    </location>
</feature>
<dbReference type="InterPro" id="IPR050331">
    <property type="entry name" value="Zinc_finger"/>
</dbReference>
<comment type="function">
    <text evidence="1">May be involved in transcriptional regulation.</text>
</comment>
<dbReference type="PROSITE" id="PS50157">
    <property type="entry name" value="ZINC_FINGER_C2H2_2"/>
    <property type="match status" value="4"/>
</dbReference>
<dbReference type="PROSITE" id="PS00290">
    <property type="entry name" value="IG_MHC"/>
    <property type="match status" value="1"/>
</dbReference>
<dbReference type="Gene3D" id="2.60.40.10">
    <property type="entry name" value="Immunoglobulins"/>
    <property type="match status" value="1"/>
</dbReference>
<dbReference type="PANTHER" id="PTHR16515">
    <property type="entry name" value="PR DOMAIN ZINC FINGER PROTEIN"/>
    <property type="match status" value="1"/>
</dbReference>
<reference evidence="17" key="2">
    <citation type="journal article" date="2013" name="Nat. Genet.">
        <title>The genome of the platyfish, Xiphophorus maculatus, provides insights into evolutionary adaptation and several complex traits.</title>
        <authorList>
            <person name="Schartl M."/>
            <person name="Walter R.B."/>
            <person name="Shen Y."/>
            <person name="Garcia T."/>
            <person name="Catchen J."/>
            <person name="Amores A."/>
            <person name="Braasch I."/>
            <person name="Chalopin D."/>
            <person name="Volff J.N."/>
            <person name="Lesch K.P."/>
            <person name="Bisazza A."/>
            <person name="Minx P."/>
            <person name="Hillier L."/>
            <person name="Wilson R.K."/>
            <person name="Fuerstenberg S."/>
            <person name="Boore J."/>
            <person name="Searle S."/>
            <person name="Postlethwait J.H."/>
            <person name="Warren W.C."/>
        </authorList>
    </citation>
    <scope>NUCLEOTIDE SEQUENCE [LARGE SCALE GENOMIC DNA]</scope>
    <source>
        <strain evidence="17">JP 163 A</strain>
    </source>
</reference>
<dbReference type="PROSITE" id="PS00028">
    <property type="entry name" value="ZINC_FINGER_C2H2_1"/>
    <property type="match status" value="4"/>
</dbReference>
<dbReference type="InterPro" id="IPR036236">
    <property type="entry name" value="Znf_C2H2_sf"/>
</dbReference>
<dbReference type="GO" id="GO:0003677">
    <property type="term" value="F:DNA binding"/>
    <property type="evidence" value="ECO:0007669"/>
    <property type="project" value="UniProtKB-KW"/>
</dbReference>
<evidence type="ECO:0000256" key="4">
    <source>
        <dbReference type="ARBA" id="ARBA00022737"/>
    </source>
</evidence>
<dbReference type="GO" id="GO:0005634">
    <property type="term" value="C:nucleus"/>
    <property type="evidence" value="ECO:0007669"/>
    <property type="project" value="UniProtKB-SubCell"/>
</dbReference>
<evidence type="ECO:0000313" key="17">
    <source>
        <dbReference type="Proteomes" id="UP000002852"/>
    </source>
</evidence>
<keyword evidence="10" id="KW-0539">Nucleus</keyword>
<feature type="domain" description="C2H2-type" evidence="14">
    <location>
        <begin position="321"/>
        <end position="348"/>
    </location>
</feature>
<dbReference type="FunFam" id="3.30.160.60:FF:002343">
    <property type="entry name" value="Zinc finger protein 33A"/>
    <property type="match status" value="1"/>
</dbReference>
<reference evidence="16" key="4">
    <citation type="submission" date="2025-09" db="UniProtKB">
        <authorList>
            <consortium name="Ensembl"/>
        </authorList>
    </citation>
    <scope>IDENTIFICATION</scope>
    <source>
        <strain evidence="16">JP 163 A</strain>
    </source>
</reference>
<organism evidence="16 17">
    <name type="scientific">Xiphophorus maculatus</name>
    <name type="common">Southern platyfish</name>
    <name type="synonym">Platypoecilus maculatus</name>
    <dbReference type="NCBI Taxonomy" id="8083"/>
    <lineage>
        <taxon>Eukaryota</taxon>
        <taxon>Metazoa</taxon>
        <taxon>Chordata</taxon>
        <taxon>Craniata</taxon>
        <taxon>Vertebrata</taxon>
        <taxon>Euteleostomi</taxon>
        <taxon>Actinopterygii</taxon>
        <taxon>Neopterygii</taxon>
        <taxon>Teleostei</taxon>
        <taxon>Neoteleostei</taxon>
        <taxon>Acanthomorphata</taxon>
        <taxon>Ovalentaria</taxon>
        <taxon>Atherinomorphae</taxon>
        <taxon>Cyprinodontiformes</taxon>
        <taxon>Poeciliidae</taxon>
        <taxon>Poeciliinae</taxon>
        <taxon>Xiphophorus</taxon>
    </lineage>
</organism>
<dbReference type="GO" id="GO:0010468">
    <property type="term" value="P:regulation of gene expression"/>
    <property type="evidence" value="ECO:0007669"/>
    <property type="project" value="TreeGrafter"/>
</dbReference>
<evidence type="ECO:0000313" key="16">
    <source>
        <dbReference type="Ensembl" id="ENSXMAP00000022628.1"/>
    </source>
</evidence>
<feature type="compositionally biased region" description="Polar residues" evidence="13">
    <location>
        <begin position="246"/>
        <end position="262"/>
    </location>
</feature>
<dbReference type="PROSITE" id="PS50835">
    <property type="entry name" value="IG_LIKE"/>
    <property type="match status" value="1"/>
</dbReference>
<feature type="compositionally biased region" description="Polar residues" evidence="13">
    <location>
        <begin position="189"/>
        <end position="202"/>
    </location>
</feature>
<feature type="compositionally biased region" description="Basic and acidic residues" evidence="13">
    <location>
        <begin position="220"/>
        <end position="231"/>
    </location>
</feature>
<dbReference type="GO" id="GO:0008270">
    <property type="term" value="F:zinc ion binding"/>
    <property type="evidence" value="ECO:0007669"/>
    <property type="project" value="UniProtKB-KW"/>
</dbReference>
<dbReference type="PANTHER" id="PTHR16515:SF66">
    <property type="entry name" value="C2H2-TYPE DOMAIN-CONTAINING PROTEIN"/>
    <property type="match status" value="1"/>
</dbReference>
<dbReference type="InterPro" id="IPR036179">
    <property type="entry name" value="Ig-like_dom_sf"/>
</dbReference>
<dbReference type="FunFam" id="3.30.160.60:FF:000912">
    <property type="entry name" value="Zinc finger protein 660"/>
    <property type="match status" value="1"/>
</dbReference>
<feature type="domain" description="C2H2-type" evidence="14">
    <location>
        <begin position="265"/>
        <end position="292"/>
    </location>
</feature>
<dbReference type="FunFam" id="3.30.160.60:FF:000446">
    <property type="entry name" value="Zinc finger protein"/>
    <property type="match status" value="1"/>
</dbReference>
<evidence type="ECO:0000256" key="5">
    <source>
        <dbReference type="ARBA" id="ARBA00022771"/>
    </source>
</evidence>
<dbReference type="InterPro" id="IPR003597">
    <property type="entry name" value="Ig_C1-set"/>
</dbReference>
<evidence type="ECO:0000256" key="6">
    <source>
        <dbReference type="ARBA" id="ARBA00022833"/>
    </source>
</evidence>
<dbReference type="InterPro" id="IPR003006">
    <property type="entry name" value="Ig/MHC_CS"/>
</dbReference>
<dbReference type="FunFam" id="3.30.160.60:FF:000097">
    <property type="entry name" value="Zinc finger protein"/>
    <property type="match status" value="1"/>
</dbReference>
<dbReference type="InterPro" id="IPR013783">
    <property type="entry name" value="Ig-like_fold"/>
</dbReference>
<dbReference type="SUPFAM" id="SSF48726">
    <property type="entry name" value="Immunoglobulin"/>
    <property type="match status" value="1"/>
</dbReference>
<dbReference type="Gene3D" id="3.30.160.60">
    <property type="entry name" value="Classic Zinc Finger"/>
    <property type="match status" value="4"/>
</dbReference>
<keyword evidence="9" id="KW-0804">Transcription</keyword>
<evidence type="ECO:0000256" key="8">
    <source>
        <dbReference type="ARBA" id="ARBA00023125"/>
    </source>
</evidence>
<dbReference type="GeneTree" id="ENSGT00950000182774"/>
<evidence type="ECO:0000256" key="9">
    <source>
        <dbReference type="ARBA" id="ARBA00023163"/>
    </source>
</evidence>
<evidence type="ECO:0008006" key="18">
    <source>
        <dbReference type="Google" id="ProtNLM"/>
    </source>
</evidence>
<proteinExistence type="predicted"/>
<evidence type="ECO:0000256" key="11">
    <source>
        <dbReference type="ARBA" id="ARBA00023319"/>
    </source>
</evidence>
<evidence type="ECO:0000256" key="7">
    <source>
        <dbReference type="ARBA" id="ARBA00023015"/>
    </source>
</evidence>
<accession>A0A3B5PSB3</accession>
<reference evidence="16" key="3">
    <citation type="submission" date="2025-08" db="UniProtKB">
        <authorList>
            <consortium name="Ensembl"/>
        </authorList>
    </citation>
    <scope>IDENTIFICATION</scope>
    <source>
        <strain evidence="16">JP 163 A</strain>
    </source>
</reference>
<evidence type="ECO:0000259" key="14">
    <source>
        <dbReference type="PROSITE" id="PS50157"/>
    </source>
</evidence>
<keyword evidence="11" id="KW-0393">Immunoglobulin domain</keyword>
<feature type="compositionally biased region" description="Basic and acidic residues" evidence="13">
    <location>
        <begin position="103"/>
        <end position="116"/>
    </location>
</feature>
<dbReference type="Ensembl" id="ENSXMAT00000034138.1">
    <property type="protein sequence ID" value="ENSXMAP00000022628.1"/>
    <property type="gene ID" value="ENSXMAG00000029039.1"/>
</dbReference>
<keyword evidence="3" id="KW-0479">Metal-binding</keyword>
<comment type="subcellular location">
    <subcellularLocation>
        <location evidence="2">Nucleus</location>
    </subcellularLocation>
</comment>
<feature type="domain" description="C2H2-type" evidence="14">
    <location>
        <begin position="349"/>
        <end position="376"/>
    </location>
</feature>
<dbReference type="Proteomes" id="UP000002852">
    <property type="component" value="Unassembled WGS sequence"/>
</dbReference>
<keyword evidence="4" id="KW-0677">Repeat</keyword>
<evidence type="ECO:0000256" key="10">
    <source>
        <dbReference type="ARBA" id="ARBA00023242"/>
    </source>
</evidence>
<dbReference type="AlphaFoldDB" id="A0A3B5PSB3"/>
<dbReference type="InterPro" id="IPR007110">
    <property type="entry name" value="Ig-like_dom"/>
</dbReference>
<feature type="region of interest" description="Disordered" evidence="13">
    <location>
        <begin position="220"/>
        <end position="262"/>
    </location>
</feature>
<evidence type="ECO:0000256" key="13">
    <source>
        <dbReference type="SAM" id="MobiDB-lite"/>
    </source>
</evidence>
<name>A0A3B5PSB3_XIPMA</name>
<dbReference type="SMART" id="SM00355">
    <property type="entry name" value="ZnF_C2H2"/>
    <property type="match status" value="4"/>
</dbReference>
<sequence>MVSVYPAASSARRGRRGFLLCLASGMFPPEVKFTWKTLEDDGEKDLTSGEQLELREPNRTASILLVDRDLLSTSRYRCSVQHEGGPVEAPTTQDIQNPHVSVKEEAATVQERRSSHEEDEAESQFTDILVKVISSNATEEEQMEPEPPLTEEHWEPGSIWIKEEEEESQSPVFNFEQQEPEPEPEPLPTRQNQKHVCSSQEGEQLDQKQFAALMETFTLQRRDLSDGEPSERLSFSPEAESRDQEGSSSTVSENQSHTDTRTGPFSCGVCGRLLKNKYDLKQHYMTHTGEKPFTCETCSKRFARRSQLNVHYRTHTGERPFTCLICKKSFFQIGHLNVHKNIHTGVRPFSCETCGKSFTRRYLLNIHRRSHMGERPFSWESFMKSF</sequence>